<proteinExistence type="predicted"/>
<comment type="caution">
    <text evidence="1">The sequence shown here is derived from an EMBL/GenBank/DDBJ whole genome shotgun (WGS) entry which is preliminary data.</text>
</comment>
<dbReference type="EMBL" id="JAIVGD010000028">
    <property type="protein sequence ID" value="KAH0737458.1"/>
    <property type="molecule type" value="Genomic_DNA"/>
</dbReference>
<evidence type="ECO:0000313" key="2">
    <source>
        <dbReference type="Proteomes" id="UP000826656"/>
    </source>
</evidence>
<dbReference type="PANTHER" id="PTHR23120">
    <property type="entry name" value="MAESTRO-RELATED HEAT DOMAIN-CONTAINING"/>
    <property type="match status" value="1"/>
</dbReference>
<reference evidence="1 2" key="1">
    <citation type="journal article" date="2021" name="bioRxiv">
        <title>Chromosome-scale and haplotype-resolved genome assembly of a tetraploid potato cultivar.</title>
        <authorList>
            <person name="Sun H."/>
            <person name="Jiao W.-B."/>
            <person name="Krause K."/>
            <person name="Campoy J.A."/>
            <person name="Goel M."/>
            <person name="Folz-Donahue K."/>
            <person name="Kukat C."/>
            <person name="Huettel B."/>
            <person name="Schneeberger K."/>
        </authorList>
    </citation>
    <scope>NUCLEOTIDE SEQUENCE [LARGE SCALE GENOMIC DNA]</scope>
    <source>
        <strain evidence="1">SolTubOtavaFocal</strain>
        <tissue evidence="1">Leaves</tissue>
    </source>
</reference>
<sequence>MVKALCRHVSDDSPTVRRLCLRGLVKVFLIIEFPSPHPGMRLNLFSWTSLYGFGISKTLSNTTLFGHSMECINEKIRANAYAAFGALSNYGIGPQRDSFLEQLSLIGDYEDFLRELARQLTQNFAARVDRYMTSIIQAFDAPWPVVQANAVYLCSSVLSLSDDKHISSHYYNQVFPEHLLFV</sequence>
<protein>
    <submittedName>
        <fullName evidence="1">Uncharacterized protein</fullName>
    </submittedName>
</protein>
<name>A0ABQ7TSQ6_SOLTU</name>
<dbReference type="InterPro" id="IPR016024">
    <property type="entry name" value="ARM-type_fold"/>
</dbReference>
<keyword evidence="2" id="KW-1185">Reference proteome</keyword>
<dbReference type="Proteomes" id="UP000826656">
    <property type="component" value="Unassembled WGS sequence"/>
</dbReference>
<evidence type="ECO:0000313" key="1">
    <source>
        <dbReference type="EMBL" id="KAH0737458.1"/>
    </source>
</evidence>
<dbReference type="SUPFAM" id="SSF48371">
    <property type="entry name" value="ARM repeat"/>
    <property type="match status" value="1"/>
</dbReference>
<organism evidence="1 2">
    <name type="scientific">Solanum tuberosum</name>
    <name type="common">Potato</name>
    <dbReference type="NCBI Taxonomy" id="4113"/>
    <lineage>
        <taxon>Eukaryota</taxon>
        <taxon>Viridiplantae</taxon>
        <taxon>Streptophyta</taxon>
        <taxon>Embryophyta</taxon>
        <taxon>Tracheophyta</taxon>
        <taxon>Spermatophyta</taxon>
        <taxon>Magnoliopsida</taxon>
        <taxon>eudicotyledons</taxon>
        <taxon>Gunneridae</taxon>
        <taxon>Pentapetalae</taxon>
        <taxon>asterids</taxon>
        <taxon>lamiids</taxon>
        <taxon>Solanales</taxon>
        <taxon>Solanaceae</taxon>
        <taxon>Solanoideae</taxon>
        <taxon>Solaneae</taxon>
        <taxon>Solanum</taxon>
    </lineage>
</organism>
<accession>A0ABQ7TSQ6</accession>
<gene>
    <name evidence="1" type="ORF">KY290_036163</name>
</gene>
<dbReference type="PANTHER" id="PTHR23120:SF0">
    <property type="entry name" value="MAESTRO HEAT-LIKE REPEAT FAMILY MEMBER 1"/>
    <property type="match status" value="1"/>
</dbReference>
<dbReference type="InterPro" id="IPR045206">
    <property type="entry name" value="Maestro_heat-like_prot"/>
</dbReference>